<dbReference type="InterPro" id="IPR047873">
    <property type="entry name" value="Ribosomal_uL16"/>
</dbReference>
<protein>
    <submittedName>
        <fullName evidence="4">Ribosomal protein L16</fullName>
    </submittedName>
</protein>
<dbReference type="PROSITE" id="PS00701">
    <property type="entry name" value="RIBOSOMAL_L16_2"/>
    <property type="match status" value="1"/>
</dbReference>
<dbReference type="InterPro" id="IPR016180">
    <property type="entry name" value="Ribosomal_uL16_dom"/>
</dbReference>
<keyword evidence="4" id="KW-0496">Mitochondrion</keyword>
<organism evidence="4">
    <name type="scientific">Audouinella sp</name>
    <dbReference type="NCBI Taxonomy" id="2927089"/>
    <lineage>
        <taxon>Eukaryota</taxon>
        <taxon>Rhodophyta</taxon>
        <taxon>Florideophyceae</taxon>
        <taxon>Nemaliophycidae</taxon>
        <taxon>Acrochaetiales</taxon>
        <taxon>Acrochaetiaceae</taxon>
        <taxon>Audouinella</taxon>
    </lineage>
</organism>
<accession>A0A8T9EJH8</accession>
<dbReference type="GO" id="GO:0003735">
    <property type="term" value="F:structural constituent of ribosome"/>
    <property type="evidence" value="ECO:0007669"/>
    <property type="project" value="InterPro"/>
</dbReference>
<dbReference type="Pfam" id="PF00252">
    <property type="entry name" value="Ribosomal_L16"/>
    <property type="match status" value="1"/>
</dbReference>
<evidence type="ECO:0000313" key="4">
    <source>
        <dbReference type="EMBL" id="UNJ79233.1"/>
    </source>
</evidence>
<dbReference type="SUPFAM" id="SSF54686">
    <property type="entry name" value="Ribosomal protein L16p/L10e"/>
    <property type="match status" value="1"/>
</dbReference>
<evidence type="ECO:0000256" key="2">
    <source>
        <dbReference type="ARBA" id="ARBA00022980"/>
    </source>
</evidence>
<dbReference type="GO" id="GO:0005840">
    <property type="term" value="C:ribosome"/>
    <property type="evidence" value="ECO:0007669"/>
    <property type="project" value="UniProtKB-KW"/>
</dbReference>
<dbReference type="AlphaFoldDB" id="A0A8T9EJH8"/>
<geneLocation type="mitochondrion" evidence="4"/>
<dbReference type="InterPro" id="IPR036920">
    <property type="entry name" value="Ribosomal_uL16_sf"/>
</dbReference>
<proteinExistence type="inferred from homology"/>
<dbReference type="GO" id="GO:1990904">
    <property type="term" value="C:ribonucleoprotein complex"/>
    <property type="evidence" value="ECO:0007669"/>
    <property type="project" value="UniProtKB-KW"/>
</dbReference>
<dbReference type="GO" id="GO:0006412">
    <property type="term" value="P:translation"/>
    <property type="evidence" value="ECO:0007669"/>
    <property type="project" value="InterPro"/>
</dbReference>
<evidence type="ECO:0000256" key="1">
    <source>
        <dbReference type="ARBA" id="ARBA00008931"/>
    </source>
</evidence>
<keyword evidence="2 4" id="KW-0689">Ribosomal protein</keyword>
<dbReference type="InterPro" id="IPR020798">
    <property type="entry name" value="Ribosomal_uL16_CS"/>
</dbReference>
<name>A0A8T9EJH8_9FLOR</name>
<dbReference type="EMBL" id="MN912388">
    <property type="protein sequence ID" value="UNJ79233.1"/>
    <property type="molecule type" value="Genomic_DNA"/>
</dbReference>
<gene>
    <name evidence="4" type="primary">rpl16</name>
</gene>
<sequence>MSFVLSSVLIKINVIIMSLRIEKKLHNNWKVTKTYKNYTLQSTGFGIKSTDFKVLTETQLLALKSSLYKKLKTLTSSNITKVHFSLPLNSNLTSLGLESRMGKGKGNILTRLSVVRPGQIIITFSEISWSHIIIILKFIKIKLCLGVKLTFIKY</sequence>
<dbReference type="Gene3D" id="3.90.1170.10">
    <property type="entry name" value="Ribosomal protein L10e/L16"/>
    <property type="match status" value="1"/>
</dbReference>
<comment type="similarity">
    <text evidence="1">Belongs to the universal ribosomal protein uL16 family.</text>
</comment>
<reference evidence="4" key="1">
    <citation type="submission" date="2020-01" db="EMBL/GenBank/DDBJ databases">
        <title>Completer mitochondrial genome of audouinella-like taxa.</title>
        <authorList>
            <person name="Nan F.R."/>
        </authorList>
    </citation>
    <scope>NUCLEOTIDE SEQUENCE</scope>
</reference>
<keyword evidence="3" id="KW-0687">Ribonucleoprotein</keyword>
<evidence type="ECO:0000256" key="3">
    <source>
        <dbReference type="ARBA" id="ARBA00023274"/>
    </source>
</evidence>
<dbReference type="CDD" id="cd01433">
    <property type="entry name" value="Ribosomal_L16_L10e"/>
    <property type="match status" value="1"/>
</dbReference>